<name>A0AAE3KBD4_9GAMM</name>
<protein>
    <submittedName>
        <fullName evidence="2">Uncharacterized protein</fullName>
    </submittedName>
</protein>
<keyword evidence="3" id="KW-1185">Reference proteome</keyword>
<evidence type="ECO:0000256" key="1">
    <source>
        <dbReference type="SAM" id="MobiDB-lite"/>
    </source>
</evidence>
<gene>
    <name evidence="2" type="ORF">J2T57_001643</name>
</gene>
<proteinExistence type="predicted"/>
<dbReference type="EMBL" id="JALJXV010000003">
    <property type="protein sequence ID" value="MCP1674541.1"/>
    <property type="molecule type" value="Genomic_DNA"/>
</dbReference>
<evidence type="ECO:0000313" key="2">
    <source>
        <dbReference type="EMBL" id="MCP1674541.1"/>
    </source>
</evidence>
<dbReference type="Proteomes" id="UP001205843">
    <property type="component" value="Unassembled WGS sequence"/>
</dbReference>
<feature type="region of interest" description="Disordered" evidence="1">
    <location>
        <begin position="1"/>
        <end position="25"/>
    </location>
</feature>
<evidence type="ECO:0000313" key="3">
    <source>
        <dbReference type="Proteomes" id="UP001205843"/>
    </source>
</evidence>
<comment type="caution">
    <text evidence="2">The sequence shown here is derived from an EMBL/GenBank/DDBJ whole genome shotgun (WGS) entry which is preliminary data.</text>
</comment>
<dbReference type="RefSeq" id="WP_253476612.1">
    <property type="nucleotide sequence ID" value="NZ_JALJXV010000003.1"/>
</dbReference>
<reference evidence="2" key="1">
    <citation type="submission" date="2022-03" db="EMBL/GenBank/DDBJ databases">
        <title>Genomic Encyclopedia of Type Strains, Phase III (KMG-III): the genomes of soil and plant-associated and newly described type strains.</title>
        <authorList>
            <person name="Whitman W."/>
        </authorList>
    </citation>
    <scope>NUCLEOTIDE SEQUENCE</scope>
    <source>
        <strain evidence="2">ANL 6-2</strain>
    </source>
</reference>
<dbReference type="AlphaFoldDB" id="A0AAE3KBD4"/>
<sequence length="86" mass="8776">MGGASASRPVARHHPGGGRGGYPGGGDLVGEVNDLLALLEMLEDAGLAIPSLGDRAAIAAKKARVERFLRYSAELGRLSPAAPRDA</sequence>
<organism evidence="2 3">
    <name type="scientific">Natronocella acetinitrilica</name>
    <dbReference type="NCBI Taxonomy" id="414046"/>
    <lineage>
        <taxon>Bacteria</taxon>
        <taxon>Pseudomonadati</taxon>
        <taxon>Pseudomonadota</taxon>
        <taxon>Gammaproteobacteria</taxon>
        <taxon>Chromatiales</taxon>
        <taxon>Ectothiorhodospiraceae</taxon>
        <taxon>Natronocella</taxon>
    </lineage>
</organism>
<accession>A0AAE3KBD4</accession>